<reference evidence="2" key="1">
    <citation type="submission" date="2023-01" db="EMBL/GenBank/DDBJ databases">
        <title>Genome assembly of the deep-sea coral Lophelia pertusa.</title>
        <authorList>
            <person name="Herrera S."/>
            <person name="Cordes E."/>
        </authorList>
    </citation>
    <scope>NUCLEOTIDE SEQUENCE</scope>
    <source>
        <strain evidence="2">USNM1676648</strain>
        <tissue evidence="2">Polyp</tissue>
    </source>
</reference>
<dbReference type="OrthoDB" id="5957303at2759"/>
<gene>
    <name evidence="2" type="ORF">OS493_034392</name>
</gene>
<name>A0A9W9ZXU7_9CNID</name>
<organism evidence="2 3">
    <name type="scientific">Desmophyllum pertusum</name>
    <dbReference type="NCBI Taxonomy" id="174260"/>
    <lineage>
        <taxon>Eukaryota</taxon>
        <taxon>Metazoa</taxon>
        <taxon>Cnidaria</taxon>
        <taxon>Anthozoa</taxon>
        <taxon>Hexacorallia</taxon>
        <taxon>Scleractinia</taxon>
        <taxon>Caryophylliina</taxon>
        <taxon>Caryophylliidae</taxon>
        <taxon>Desmophyllum</taxon>
    </lineage>
</organism>
<feature type="region of interest" description="Disordered" evidence="1">
    <location>
        <begin position="18"/>
        <end position="49"/>
    </location>
</feature>
<feature type="region of interest" description="Disordered" evidence="1">
    <location>
        <begin position="95"/>
        <end position="115"/>
    </location>
</feature>
<feature type="compositionally biased region" description="Polar residues" evidence="1">
    <location>
        <begin position="35"/>
        <end position="45"/>
    </location>
</feature>
<evidence type="ECO:0000313" key="3">
    <source>
        <dbReference type="Proteomes" id="UP001163046"/>
    </source>
</evidence>
<proteinExistence type="predicted"/>
<feature type="compositionally biased region" description="Low complexity" evidence="1">
    <location>
        <begin position="23"/>
        <end position="34"/>
    </location>
</feature>
<dbReference type="AlphaFoldDB" id="A0A9W9ZXU7"/>
<dbReference type="EMBL" id="MU825444">
    <property type="protein sequence ID" value="KAJ7389003.1"/>
    <property type="molecule type" value="Genomic_DNA"/>
</dbReference>
<protein>
    <submittedName>
        <fullName evidence="2">Uncharacterized protein</fullName>
    </submittedName>
</protein>
<sequence length="198" mass="22929">MDYKGLQNRTLAYSVRHEDDNLSSTHSTAKSSGSQTRHVNSSSLPNLKRRYIPSLYQNQDKQMARKVKEFLKKPPLNSDEYFDMLWIRRQSEPFRDNEETGSRAIKSAPTPADELSKKLRHLRPERRTIQDMILPPIRDGCVGNYHNKHSSKTAPFVDPSVNLLDQLKYCRYIRPKPMGHKAWEDRGQDNKAGVSEAF</sequence>
<dbReference type="Proteomes" id="UP001163046">
    <property type="component" value="Unassembled WGS sequence"/>
</dbReference>
<keyword evidence="3" id="KW-1185">Reference proteome</keyword>
<comment type="caution">
    <text evidence="2">The sequence shown here is derived from an EMBL/GenBank/DDBJ whole genome shotgun (WGS) entry which is preliminary data.</text>
</comment>
<evidence type="ECO:0000313" key="2">
    <source>
        <dbReference type="EMBL" id="KAJ7389003.1"/>
    </source>
</evidence>
<accession>A0A9W9ZXU7</accession>
<evidence type="ECO:0000256" key="1">
    <source>
        <dbReference type="SAM" id="MobiDB-lite"/>
    </source>
</evidence>